<dbReference type="EMBL" id="CAJOAZ010008853">
    <property type="protein sequence ID" value="CAF4192531.1"/>
    <property type="molecule type" value="Genomic_DNA"/>
</dbReference>
<dbReference type="Proteomes" id="UP000663844">
    <property type="component" value="Unassembled WGS sequence"/>
</dbReference>
<name>A0A820B2Q3_9BILA</name>
<evidence type="ECO:0000313" key="2">
    <source>
        <dbReference type="Proteomes" id="UP000663844"/>
    </source>
</evidence>
<reference evidence="1" key="1">
    <citation type="submission" date="2021-02" db="EMBL/GenBank/DDBJ databases">
        <authorList>
            <person name="Nowell W R."/>
        </authorList>
    </citation>
    <scope>NUCLEOTIDE SEQUENCE</scope>
</reference>
<evidence type="ECO:0000313" key="1">
    <source>
        <dbReference type="EMBL" id="CAF4192531.1"/>
    </source>
</evidence>
<accession>A0A820B2Q3</accession>
<sequence length="253" mass="28570">MSKNVLSHSENSDNQGQFQLTAVLQANMIYVVVITTSSRNLMGNFSVQGFGPSYIGFNRILNTSSVVQTVYASKLTTNSSAYLRNCSGSNFYYEAIQVNIRRSGLYTLFSKSNMVTYGSIYKDYFNPSSSYENRLFGDDDSCKHDQFRFTIALETSITYILIVTTRSSYDTDAFSIFVSGPDTIDFMNSSSPSIIQVQYSLAIQSNYSSELTTSSQTYSRDCRKSNYYYETIRMNVVETGYYALISNSNMNTF</sequence>
<dbReference type="AlphaFoldDB" id="A0A820B2Q3"/>
<feature type="non-terminal residue" evidence="1">
    <location>
        <position position="1"/>
    </location>
</feature>
<protein>
    <submittedName>
        <fullName evidence="1">Uncharacterized protein</fullName>
    </submittedName>
</protein>
<comment type="caution">
    <text evidence="1">The sequence shown here is derived from an EMBL/GenBank/DDBJ whole genome shotgun (WGS) entry which is preliminary data.</text>
</comment>
<organism evidence="1 2">
    <name type="scientific">Adineta steineri</name>
    <dbReference type="NCBI Taxonomy" id="433720"/>
    <lineage>
        <taxon>Eukaryota</taxon>
        <taxon>Metazoa</taxon>
        <taxon>Spiralia</taxon>
        <taxon>Gnathifera</taxon>
        <taxon>Rotifera</taxon>
        <taxon>Eurotatoria</taxon>
        <taxon>Bdelloidea</taxon>
        <taxon>Adinetida</taxon>
        <taxon>Adinetidae</taxon>
        <taxon>Adineta</taxon>
    </lineage>
</organism>
<proteinExistence type="predicted"/>
<gene>
    <name evidence="1" type="ORF">OXD698_LOCUS40369</name>
</gene>